<name>A0A1H4JAQ9_RHOJO</name>
<dbReference type="InterPro" id="IPR002347">
    <property type="entry name" value="SDR_fam"/>
</dbReference>
<protein>
    <submittedName>
        <fullName evidence="3">3-oxoacyl-[acyl-carrier protein] reductase</fullName>
    </submittedName>
</protein>
<gene>
    <name evidence="3" type="ORF">SAMN04490220_0721</name>
</gene>
<dbReference type="InterPro" id="IPR036291">
    <property type="entry name" value="NAD(P)-bd_dom_sf"/>
</dbReference>
<dbReference type="Pfam" id="PF00106">
    <property type="entry name" value="adh_short"/>
    <property type="match status" value="1"/>
</dbReference>
<evidence type="ECO:0000313" key="3">
    <source>
        <dbReference type="EMBL" id="SEB42748.1"/>
    </source>
</evidence>
<dbReference type="Proteomes" id="UP000183407">
    <property type="component" value="Unassembled WGS sequence"/>
</dbReference>
<evidence type="ECO:0000313" key="4">
    <source>
        <dbReference type="Proteomes" id="UP000183407"/>
    </source>
</evidence>
<keyword evidence="2" id="KW-0560">Oxidoreductase</keyword>
<evidence type="ECO:0000256" key="2">
    <source>
        <dbReference type="ARBA" id="ARBA00023002"/>
    </source>
</evidence>
<organism evidence="3 4">
    <name type="scientific">Rhodococcus jostii</name>
    <dbReference type="NCBI Taxonomy" id="132919"/>
    <lineage>
        <taxon>Bacteria</taxon>
        <taxon>Bacillati</taxon>
        <taxon>Actinomycetota</taxon>
        <taxon>Actinomycetes</taxon>
        <taxon>Mycobacteriales</taxon>
        <taxon>Nocardiaceae</taxon>
        <taxon>Rhodococcus</taxon>
    </lineage>
</organism>
<sequence>MDSTQLNPQTKPTRDRLVLVTGVEQPEGAYAARTLGMHGFDVIAHSFTPEAAEQIAQDITGIGGRATAAVADLSIGGEVDRLFTAVEDTHGQIDTLIHAAWIPGPESTGTSLQSIHPHDWDRFLHAHLRMLFTTVRRAMQSMSDRNRAGSIVMVVGVDRSAADTRESTLARQVIDGAIEAFTAAAAHDISARTVQVNTIRLVDELPSPEFPDQHITPDFDTALVFLADPAHHSWSGKVLSAPTPAPAPAARFADVH</sequence>
<dbReference type="AlphaFoldDB" id="A0A1H4JAQ9"/>
<dbReference type="EMBL" id="FNTL01000003">
    <property type="protein sequence ID" value="SEB42748.1"/>
    <property type="molecule type" value="Genomic_DNA"/>
</dbReference>
<dbReference type="Gene3D" id="3.40.50.720">
    <property type="entry name" value="NAD(P)-binding Rossmann-like Domain"/>
    <property type="match status" value="1"/>
</dbReference>
<reference evidence="4" key="1">
    <citation type="submission" date="2016-10" db="EMBL/GenBank/DDBJ databases">
        <authorList>
            <person name="Varghese N."/>
        </authorList>
    </citation>
    <scope>NUCLEOTIDE SEQUENCE [LARGE SCALE GENOMIC DNA]</scope>
    <source>
        <strain evidence="4">DSM 44719</strain>
    </source>
</reference>
<dbReference type="RefSeq" id="WP_073371144.1">
    <property type="nucleotide sequence ID" value="NZ_FNTL01000003.1"/>
</dbReference>
<dbReference type="SUPFAM" id="SSF51735">
    <property type="entry name" value="NAD(P)-binding Rossmann-fold domains"/>
    <property type="match status" value="1"/>
</dbReference>
<dbReference type="GO" id="GO:0016491">
    <property type="term" value="F:oxidoreductase activity"/>
    <property type="evidence" value="ECO:0007669"/>
    <property type="project" value="UniProtKB-KW"/>
</dbReference>
<proteinExistence type="inferred from homology"/>
<accession>A0A1H4JAQ9</accession>
<dbReference type="OrthoDB" id="4483221at2"/>
<evidence type="ECO:0000256" key="1">
    <source>
        <dbReference type="ARBA" id="ARBA00006484"/>
    </source>
</evidence>
<comment type="similarity">
    <text evidence="1">Belongs to the short-chain dehydrogenases/reductases (SDR) family.</text>
</comment>
<dbReference type="PANTHER" id="PTHR43639:SF1">
    <property type="entry name" value="SHORT-CHAIN DEHYDROGENASE_REDUCTASE FAMILY PROTEIN"/>
    <property type="match status" value="1"/>
</dbReference>
<dbReference type="PANTHER" id="PTHR43639">
    <property type="entry name" value="OXIDOREDUCTASE, SHORT-CHAIN DEHYDROGENASE/REDUCTASE FAMILY (AFU_ORTHOLOGUE AFUA_5G02870)"/>
    <property type="match status" value="1"/>
</dbReference>